<protein>
    <submittedName>
        <fullName evidence="8">Prolipoprotein diacylglyceryl transferase</fullName>
        <ecNumber evidence="8">2.4.99.-</ecNumber>
    </submittedName>
</protein>
<dbReference type="RefSeq" id="WP_240575414.1">
    <property type="nucleotide sequence ID" value="NZ_CP136709.1"/>
</dbReference>
<feature type="transmembrane region" description="Helical" evidence="7">
    <location>
        <begin position="50"/>
        <end position="70"/>
    </location>
</feature>
<keyword evidence="2" id="KW-1003">Cell membrane</keyword>
<evidence type="ECO:0000256" key="4">
    <source>
        <dbReference type="ARBA" id="ARBA00022692"/>
    </source>
</evidence>
<reference evidence="8" key="1">
    <citation type="submission" date="2022-02" db="EMBL/GenBank/DDBJ databases">
        <title>Aestuariibaculum sp., a marine bacterium isolated from sediment in Guangxi.</title>
        <authorList>
            <person name="Ying J."/>
        </authorList>
    </citation>
    <scope>NUCLEOTIDE SEQUENCE</scope>
    <source>
        <strain evidence="8">L182</strain>
    </source>
</reference>
<keyword evidence="3 8" id="KW-0808">Transferase</keyword>
<comment type="similarity">
    <text evidence="1">Belongs to the Lgt family.</text>
</comment>
<feature type="transmembrane region" description="Helical" evidence="7">
    <location>
        <begin position="281"/>
        <end position="300"/>
    </location>
</feature>
<evidence type="ECO:0000256" key="3">
    <source>
        <dbReference type="ARBA" id="ARBA00022679"/>
    </source>
</evidence>
<evidence type="ECO:0000313" key="9">
    <source>
        <dbReference type="Proteomes" id="UP001156141"/>
    </source>
</evidence>
<evidence type="ECO:0000256" key="2">
    <source>
        <dbReference type="ARBA" id="ARBA00022475"/>
    </source>
</evidence>
<dbReference type="InterPro" id="IPR001640">
    <property type="entry name" value="Lgt"/>
</dbReference>
<feature type="transmembrane region" description="Helical" evidence="7">
    <location>
        <begin position="249"/>
        <end position="269"/>
    </location>
</feature>
<feature type="transmembrane region" description="Helical" evidence="7">
    <location>
        <begin position="20"/>
        <end position="38"/>
    </location>
</feature>
<evidence type="ECO:0000256" key="1">
    <source>
        <dbReference type="ARBA" id="ARBA00007150"/>
    </source>
</evidence>
<dbReference type="Proteomes" id="UP001156141">
    <property type="component" value="Unassembled WGS sequence"/>
</dbReference>
<evidence type="ECO:0000256" key="5">
    <source>
        <dbReference type="ARBA" id="ARBA00022989"/>
    </source>
</evidence>
<dbReference type="GO" id="GO:0016757">
    <property type="term" value="F:glycosyltransferase activity"/>
    <property type="evidence" value="ECO:0007669"/>
    <property type="project" value="UniProtKB-KW"/>
</dbReference>
<feature type="transmembrane region" description="Helical" evidence="7">
    <location>
        <begin position="306"/>
        <end position="328"/>
    </location>
</feature>
<keyword evidence="8" id="KW-0328">Glycosyltransferase</keyword>
<feature type="transmembrane region" description="Helical" evidence="7">
    <location>
        <begin position="335"/>
        <end position="352"/>
    </location>
</feature>
<feature type="transmembrane region" description="Helical" evidence="7">
    <location>
        <begin position="90"/>
        <end position="109"/>
    </location>
</feature>
<gene>
    <name evidence="8" type="ORF">MKW35_15810</name>
</gene>
<dbReference type="PANTHER" id="PTHR30589:SF0">
    <property type="entry name" value="PHOSPHATIDYLGLYCEROL--PROLIPOPROTEIN DIACYLGLYCERYL TRANSFERASE"/>
    <property type="match status" value="1"/>
</dbReference>
<name>A0ABS9RMC0_9FLAO</name>
<proteinExistence type="inferred from homology"/>
<evidence type="ECO:0000313" key="8">
    <source>
        <dbReference type="EMBL" id="MCH4554094.1"/>
    </source>
</evidence>
<comment type="caution">
    <text evidence="8">The sequence shown here is derived from an EMBL/GenBank/DDBJ whole genome shotgun (WGS) entry which is preliminary data.</text>
</comment>
<dbReference type="Pfam" id="PF01790">
    <property type="entry name" value="LGT"/>
    <property type="match status" value="1"/>
</dbReference>
<keyword evidence="9" id="KW-1185">Reference proteome</keyword>
<evidence type="ECO:0000256" key="7">
    <source>
        <dbReference type="SAM" id="Phobius"/>
    </source>
</evidence>
<feature type="transmembrane region" description="Helical" evidence="7">
    <location>
        <begin position="182"/>
        <end position="198"/>
    </location>
</feature>
<keyword evidence="5 7" id="KW-1133">Transmembrane helix</keyword>
<accession>A0ABS9RMC0</accession>
<evidence type="ECO:0000256" key="6">
    <source>
        <dbReference type="ARBA" id="ARBA00023136"/>
    </source>
</evidence>
<dbReference type="EC" id="2.4.99.-" evidence="8"/>
<organism evidence="8 9">
    <name type="scientific">Aestuariibaculum lutulentum</name>
    <dbReference type="NCBI Taxonomy" id="2920935"/>
    <lineage>
        <taxon>Bacteria</taxon>
        <taxon>Pseudomonadati</taxon>
        <taxon>Bacteroidota</taxon>
        <taxon>Flavobacteriia</taxon>
        <taxon>Flavobacteriales</taxon>
        <taxon>Flavobacteriaceae</taxon>
    </lineage>
</organism>
<feature type="transmembrane region" description="Helical" evidence="7">
    <location>
        <begin position="121"/>
        <end position="144"/>
    </location>
</feature>
<keyword evidence="4 7" id="KW-0812">Transmembrane</keyword>
<keyword evidence="6 7" id="KW-0472">Membrane</keyword>
<dbReference type="PANTHER" id="PTHR30589">
    <property type="entry name" value="PROLIPOPROTEIN DIACYLGLYCERYL TRANSFERASE"/>
    <property type="match status" value="1"/>
</dbReference>
<sequence length="603" mass="69348">MAYLINALNMDMTIDHPRFYFKLFYVLAFVFIYLMVIYKSVKRGYHLRSVLLMLTTISLFTVLGSRLFTIPVGDWLTAIQSPVTTFNNRSAVGGLLFGLMGLIISQRVFGFNRPMLDLYAWLGPIALGIIKFGCLFNGCCYGVPTHALWTVKYPVGTHAHFNQWAEGLIEPDMAMSLAVHPVQLYESLALFFIGYMVFKTHKYWRKNFTAILSGLTLFFVMRFFIEFFRDPNGSQFNNVYYFGLRWYQWSMLLYSLIAALLLLIYEKYLKIELVKGRQNTPFLHADFIYIILISLGLYTFKELLSVYELTVIWIKFLPAIVLSAYYLYTDQRLKAYRWVTSIVLLMPVYVFAQSIPNHKPVIKQYHRVDLGGSFGDFSNEVRYNPQAGECGTTYDSQYFKQTYSIVGGGYSFVTEKEKSRITYGANLSAGTIKSHNLSANIKESDFIYAVNPYFKVDGKWLGGGGGFQLGNLRLNKDETIDESNIGDASKTYTILPEFYVRLGPKKYFDIDYNYGFMYPTAFPTLYSRASAGTGFGISDNYSLRYGYILNLDTSFISAEALITEQFGINIMYIFKEDFYIPFDDKTSSKVVFSLNYRFGHKTK</sequence>
<feature type="transmembrane region" description="Helical" evidence="7">
    <location>
        <begin position="210"/>
        <end position="229"/>
    </location>
</feature>
<dbReference type="EMBL" id="JAKVQD010000010">
    <property type="protein sequence ID" value="MCH4554094.1"/>
    <property type="molecule type" value="Genomic_DNA"/>
</dbReference>